<protein>
    <recommendedName>
        <fullName evidence="4">Fenitrothion hydrolase</fullName>
    </recommendedName>
</protein>
<keyword evidence="1" id="KW-0472">Membrane</keyword>
<proteinExistence type="predicted"/>
<keyword evidence="1" id="KW-1133">Transmembrane helix</keyword>
<dbReference type="EMBL" id="JANIGO010000001">
    <property type="protein sequence ID" value="MCQ8895022.1"/>
    <property type="molecule type" value="Genomic_DNA"/>
</dbReference>
<feature type="transmembrane region" description="Helical" evidence="1">
    <location>
        <begin position="112"/>
        <end position="132"/>
    </location>
</feature>
<gene>
    <name evidence="2" type="ORF">NQT62_01055</name>
</gene>
<feature type="transmembrane region" description="Helical" evidence="1">
    <location>
        <begin position="250"/>
        <end position="268"/>
    </location>
</feature>
<feature type="transmembrane region" description="Helical" evidence="1">
    <location>
        <begin position="410"/>
        <end position="428"/>
    </location>
</feature>
<evidence type="ECO:0000313" key="2">
    <source>
        <dbReference type="EMBL" id="MCQ8895022.1"/>
    </source>
</evidence>
<reference evidence="2 3" key="1">
    <citation type="submission" date="2022-07" db="EMBL/GenBank/DDBJ databases">
        <authorList>
            <person name="Xamxidin M."/>
            <person name="Wu M."/>
        </authorList>
    </citation>
    <scope>NUCLEOTIDE SEQUENCE [LARGE SCALE GENOMIC DNA]</scope>
    <source>
        <strain evidence="2 3">NBRC 111650</strain>
    </source>
</reference>
<keyword evidence="3" id="KW-1185">Reference proteome</keyword>
<evidence type="ECO:0008006" key="4">
    <source>
        <dbReference type="Google" id="ProtNLM"/>
    </source>
</evidence>
<organism evidence="2 3">
    <name type="scientific">Limnobacter humi</name>
    <dbReference type="NCBI Taxonomy" id="1778671"/>
    <lineage>
        <taxon>Bacteria</taxon>
        <taxon>Pseudomonadati</taxon>
        <taxon>Pseudomonadota</taxon>
        <taxon>Betaproteobacteria</taxon>
        <taxon>Burkholderiales</taxon>
        <taxon>Burkholderiaceae</taxon>
        <taxon>Limnobacter</taxon>
    </lineage>
</organism>
<keyword evidence="1" id="KW-0812">Transmembrane</keyword>
<feature type="transmembrane region" description="Helical" evidence="1">
    <location>
        <begin position="352"/>
        <end position="370"/>
    </location>
</feature>
<feature type="transmembrane region" description="Helical" evidence="1">
    <location>
        <begin position="153"/>
        <end position="174"/>
    </location>
</feature>
<feature type="transmembrane region" description="Helical" evidence="1">
    <location>
        <begin position="31"/>
        <end position="50"/>
    </location>
</feature>
<comment type="caution">
    <text evidence="2">The sequence shown here is derived from an EMBL/GenBank/DDBJ whole genome shotgun (WGS) entry which is preliminary data.</text>
</comment>
<dbReference type="Proteomes" id="UP001204142">
    <property type="component" value="Unassembled WGS sequence"/>
</dbReference>
<feature type="transmembrane region" description="Helical" evidence="1">
    <location>
        <begin position="308"/>
        <end position="331"/>
    </location>
</feature>
<evidence type="ECO:0000256" key="1">
    <source>
        <dbReference type="SAM" id="Phobius"/>
    </source>
</evidence>
<sequence length="471" mass="53122">MKAAAALLLLVPGVAFGHAFGEPVQLPMPYGLYIWGSVLALVLSFVLLAAGGGKSRLLNAQLALPWPVMQATSLERMHRCAALVWLAILVVCVLTGLLGTRDSMRNINMTTFWILYVLGGAYMAMLVGNWYTRQFPWQVLMLPHWKGPCHYPRWLGHWPATVLFVAMVSIELFLHNNPRQLAWMLLGYGLITCTGMALFGTRRWLQRGDPLAALFRVFAACAPLRRLPSQQGQIRWDLVMPFSQLKRLRLWHPAQAVFVFFLLSSTAFDGLRETKVYFNVFWQDPFGLLTLAFGEHPMKIYPVVRPWFFAWEFGLLLASPFFYLGLFWLFLRLGQSITGKAHAMSLMMRRHLPSLIPIAVVYHVTHYYTLLLSQGLKIRGLVSDPLGWGWNLFGTAITGRLPWLPDMANIWTSQVVLILVGHVAAVWLSHQEALRMEGSAGRAALNQLPMLVLMVVFTAVGLWVLAQPLQG</sequence>
<feature type="transmembrane region" description="Helical" evidence="1">
    <location>
        <begin position="448"/>
        <end position="466"/>
    </location>
</feature>
<evidence type="ECO:0000313" key="3">
    <source>
        <dbReference type="Proteomes" id="UP001204142"/>
    </source>
</evidence>
<feature type="transmembrane region" description="Helical" evidence="1">
    <location>
        <begin position="80"/>
        <end position="100"/>
    </location>
</feature>
<feature type="transmembrane region" description="Helical" evidence="1">
    <location>
        <begin position="180"/>
        <end position="199"/>
    </location>
</feature>
<name>A0ABT1WBY4_9BURK</name>
<accession>A0ABT1WBY4</accession>
<dbReference type="RefSeq" id="WP_256762682.1">
    <property type="nucleotide sequence ID" value="NZ_JANIGO010000001.1"/>
</dbReference>